<feature type="compositionally biased region" description="Basic and acidic residues" evidence="1">
    <location>
        <begin position="202"/>
        <end position="211"/>
    </location>
</feature>
<evidence type="ECO:0000256" key="1">
    <source>
        <dbReference type="SAM" id="MobiDB-lite"/>
    </source>
</evidence>
<name>A0A2U3EJD1_PURLI</name>
<proteinExistence type="predicted"/>
<protein>
    <submittedName>
        <fullName evidence="2">Uncharacterized protein</fullName>
    </submittedName>
</protein>
<dbReference type="Proteomes" id="UP000245956">
    <property type="component" value="Unassembled WGS sequence"/>
</dbReference>
<gene>
    <name evidence="2" type="ORF">PCL_07906</name>
</gene>
<dbReference type="EMBL" id="LCWV01000003">
    <property type="protein sequence ID" value="PWI74592.1"/>
    <property type="molecule type" value="Genomic_DNA"/>
</dbReference>
<comment type="caution">
    <text evidence="2">The sequence shown here is derived from an EMBL/GenBank/DDBJ whole genome shotgun (WGS) entry which is preliminary data.</text>
</comment>
<evidence type="ECO:0000313" key="3">
    <source>
        <dbReference type="Proteomes" id="UP000245956"/>
    </source>
</evidence>
<dbReference type="AlphaFoldDB" id="A0A2U3EJD1"/>
<feature type="region of interest" description="Disordered" evidence="1">
    <location>
        <begin position="162"/>
        <end position="212"/>
    </location>
</feature>
<evidence type="ECO:0000313" key="2">
    <source>
        <dbReference type="EMBL" id="PWI74592.1"/>
    </source>
</evidence>
<feature type="region of interest" description="Disordered" evidence="1">
    <location>
        <begin position="576"/>
        <end position="597"/>
    </location>
</feature>
<accession>A0A2U3EJD1</accession>
<sequence>MLLCSCAQTHFVGETIASAASLRQCRVRRFLGFPGQRKPARQAGKEGGDCCDCVLLAGGGGGGIDPSAVPITIAARSQGQTLVKTVSEIATRQVGGRVEERRRGSKGKGRRRYRRHALSLRLAQERAGVVRDCRQSACCWLMIVAAAAAASALLLHHHHQTPRASIPSPAGPATPSIRPLHPSARTRVGGRENRRTGCSGTDKGKARRTETTLHPLPVSARRVGPPAFCSSKHTEQSYVLERLRCFCGSSQPARQRYAKRTGELSDSPARRRVRVRARVTSACLSLSLSVPPKAGRRKRAIRLAHSETPGPPPFDTRARASRRNLERIDQIRQRAGQMDSTHRPGCMHSRAIKPIAPIKPPIPNCLSHDPISSYYRDTLRCARPLLSLLPTRCPPTGRPPGSCGGGGGGGPAGLLLAEVAVPATAAHTSPSTLHPPLDCPARPALGLLAELARVALAGAGWHCNCAVLHPPAQSLRSVQGLAGLDHSLPIVLLSPFVHARPLLSPSHRSSPPSLPLYSCISKRPSSSADRVCPDLHPASSTHHGFCTTLHNARLPPAPTTNRRRVRFTSTAISHRTHTARSDLPPFAARPSARKERHLRRPAFTAPLSIKDSADLVQVSY</sequence>
<organism evidence="2 3">
    <name type="scientific">Purpureocillium lilacinum</name>
    <name type="common">Paecilomyces lilacinus</name>
    <dbReference type="NCBI Taxonomy" id="33203"/>
    <lineage>
        <taxon>Eukaryota</taxon>
        <taxon>Fungi</taxon>
        <taxon>Dikarya</taxon>
        <taxon>Ascomycota</taxon>
        <taxon>Pezizomycotina</taxon>
        <taxon>Sordariomycetes</taxon>
        <taxon>Hypocreomycetidae</taxon>
        <taxon>Hypocreales</taxon>
        <taxon>Ophiocordycipitaceae</taxon>
        <taxon>Purpureocillium</taxon>
    </lineage>
</organism>
<reference evidence="2 3" key="1">
    <citation type="journal article" date="2016" name="Front. Microbiol.">
        <title>Genome and transcriptome sequences reveal the specific parasitism of the nematophagous Purpureocillium lilacinum 36-1.</title>
        <authorList>
            <person name="Xie J."/>
            <person name="Li S."/>
            <person name="Mo C."/>
            <person name="Xiao X."/>
            <person name="Peng D."/>
            <person name="Wang G."/>
            <person name="Xiao Y."/>
        </authorList>
    </citation>
    <scope>NUCLEOTIDE SEQUENCE [LARGE SCALE GENOMIC DNA]</scope>
    <source>
        <strain evidence="2 3">36-1</strain>
    </source>
</reference>